<dbReference type="Proteomes" id="UP000291078">
    <property type="component" value="Unassembled WGS sequence"/>
</dbReference>
<feature type="region of interest" description="Disordered" evidence="1">
    <location>
        <begin position="269"/>
        <end position="292"/>
    </location>
</feature>
<organism evidence="3 4">
    <name type="scientific">Cupriavidus agavae</name>
    <dbReference type="NCBI Taxonomy" id="1001822"/>
    <lineage>
        <taxon>Bacteria</taxon>
        <taxon>Pseudomonadati</taxon>
        <taxon>Pseudomonadota</taxon>
        <taxon>Betaproteobacteria</taxon>
        <taxon>Burkholderiales</taxon>
        <taxon>Burkholderiaceae</taxon>
        <taxon>Cupriavidus</taxon>
    </lineage>
</organism>
<evidence type="ECO:0000259" key="2">
    <source>
        <dbReference type="Pfam" id="PF07514"/>
    </source>
</evidence>
<gene>
    <name evidence="3" type="ORF">EV147_3859</name>
</gene>
<dbReference type="OrthoDB" id="8951455at2"/>
<comment type="caution">
    <text evidence="3">The sequence shown here is derived from an EMBL/GenBank/DDBJ whole genome shotgun (WGS) entry which is preliminary data.</text>
</comment>
<protein>
    <submittedName>
        <fullName evidence="3">Conjugal transfer pilus assembly protein TraI</fullName>
    </submittedName>
</protein>
<sequence length="400" mass="43332">MSTHTHHPLTATELLSVHASRIALIRQYANETSAQAFDAKWLSVLTRCADWFSTMPLRPVEHAEPGGAFRATIEAAYFAMRLSGAQKFGADLPSERRRALEPQYLYALFLAACCSRLDEPCRHFQFHRDSDGAEWIPAAHGPFGAWLGASTYRVSRREAAQPLERMRTALLAREILGSDRLSAFDSQVLTDLFGAINPDPRPTGLESLLHKVVRQAIDTLTQFEVKARKAEFAADTTPAPKAEMLEKAVGQPTNAAAAPAAPVTAPALDAQTQATDPKEPSNGAPQVGIATSRDVVQLDGARSLRKEPAADDPFKSLAGTSNLMREFFKALAQDVAAGKAKISRIDGKVAISKRMLGNYGLASDTLVEHLRKGKHLYKVDGQSILLVDEVGSLIAPEATA</sequence>
<dbReference type="EMBL" id="SGXM01000006">
    <property type="protein sequence ID" value="RZT35423.1"/>
    <property type="molecule type" value="Genomic_DNA"/>
</dbReference>
<evidence type="ECO:0000256" key="1">
    <source>
        <dbReference type="SAM" id="MobiDB-lite"/>
    </source>
</evidence>
<dbReference type="Pfam" id="PF07514">
    <property type="entry name" value="TraI_2"/>
    <property type="match status" value="1"/>
</dbReference>
<dbReference type="InterPro" id="IPR011119">
    <property type="entry name" value="Unchr_helicase_relaxase_TraI"/>
</dbReference>
<dbReference type="RefSeq" id="WP_130392822.1">
    <property type="nucleotide sequence ID" value="NZ_SGXM01000006.1"/>
</dbReference>
<evidence type="ECO:0000313" key="4">
    <source>
        <dbReference type="Proteomes" id="UP000291078"/>
    </source>
</evidence>
<name>A0A4Q7RP55_9BURK</name>
<evidence type="ECO:0000313" key="3">
    <source>
        <dbReference type="EMBL" id="RZT35423.1"/>
    </source>
</evidence>
<dbReference type="AlphaFoldDB" id="A0A4Q7RP55"/>
<reference evidence="3 4" key="1">
    <citation type="journal article" date="2015" name="Stand. Genomic Sci.">
        <title>Genomic Encyclopedia of Bacterial and Archaeal Type Strains, Phase III: the genomes of soil and plant-associated and newly described type strains.</title>
        <authorList>
            <person name="Whitman W.B."/>
            <person name="Woyke T."/>
            <person name="Klenk H.P."/>
            <person name="Zhou Y."/>
            <person name="Lilburn T.G."/>
            <person name="Beck B.J."/>
            <person name="De Vos P."/>
            <person name="Vandamme P."/>
            <person name="Eisen J.A."/>
            <person name="Garrity G."/>
            <person name="Hugenholtz P."/>
            <person name="Kyrpides N.C."/>
        </authorList>
    </citation>
    <scope>NUCLEOTIDE SEQUENCE [LARGE SCALE GENOMIC DNA]</scope>
    <source>
        <strain evidence="3 4">ASC-9842</strain>
    </source>
</reference>
<proteinExistence type="predicted"/>
<feature type="domain" description="Uncharacterised" evidence="2">
    <location>
        <begin position="21"/>
        <end position="225"/>
    </location>
</feature>
<keyword evidence="4" id="KW-1185">Reference proteome</keyword>
<dbReference type="Gene3D" id="1.10.3210.40">
    <property type="match status" value="1"/>
</dbReference>
<accession>A0A4Q7RP55</accession>